<gene>
    <name evidence="5" type="ORF">SAMN04487820_102101</name>
</gene>
<feature type="domain" description="Mammalian cell entry C-terminal" evidence="4">
    <location>
        <begin position="116"/>
        <end position="294"/>
    </location>
</feature>
<proteinExistence type="predicted"/>
<keyword evidence="2" id="KW-0812">Transmembrane</keyword>
<evidence type="ECO:0000313" key="5">
    <source>
        <dbReference type="EMBL" id="SDJ78931.1"/>
    </source>
</evidence>
<dbReference type="PANTHER" id="PTHR33371:SF4">
    <property type="entry name" value="INTERMEMBRANE PHOSPHOLIPID TRANSPORT SYSTEM BINDING PROTEIN MLAD"/>
    <property type="match status" value="1"/>
</dbReference>
<evidence type="ECO:0000256" key="1">
    <source>
        <dbReference type="SAM" id="MobiDB-lite"/>
    </source>
</evidence>
<dbReference type="Pfam" id="PF02470">
    <property type="entry name" value="MlaD"/>
    <property type="match status" value="1"/>
</dbReference>
<keyword evidence="6" id="KW-1185">Reference proteome</keyword>
<dbReference type="InterPro" id="IPR052336">
    <property type="entry name" value="MlaD_Phospholipid_Transporter"/>
</dbReference>
<dbReference type="EMBL" id="FNFM01000002">
    <property type="protein sequence ID" value="SDJ78931.1"/>
    <property type="molecule type" value="Genomic_DNA"/>
</dbReference>
<dbReference type="PANTHER" id="PTHR33371">
    <property type="entry name" value="INTERMEMBRANE PHOSPHOLIPID TRANSPORT SYSTEM BINDING PROTEIN MLAD-RELATED"/>
    <property type="match status" value="1"/>
</dbReference>
<dbReference type="NCBIfam" id="TIGR00996">
    <property type="entry name" value="Mtu_fam_mce"/>
    <property type="match status" value="1"/>
</dbReference>
<evidence type="ECO:0000259" key="3">
    <source>
        <dbReference type="Pfam" id="PF02470"/>
    </source>
</evidence>
<dbReference type="OrthoDB" id="4516955at2"/>
<dbReference type="Gene3D" id="1.10.287.1490">
    <property type="match status" value="1"/>
</dbReference>
<keyword evidence="2" id="KW-0472">Membrane</keyword>
<dbReference type="InterPro" id="IPR003399">
    <property type="entry name" value="Mce/MlaD"/>
</dbReference>
<dbReference type="GO" id="GO:0005576">
    <property type="term" value="C:extracellular region"/>
    <property type="evidence" value="ECO:0007669"/>
    <property type="project" value="TreeGrafter"/>
</dbReference>
<protein>
    <submittedName>
        <fullName evidence="5">Virulence factor Mce family protein</fullName>
    </submittedName>
</protein>
<evidence type="ECO:0000259" key="4">
    <source>
        <dbReference type="Pfam" id="PF11887"/>
    </source>
</evidence>
<name>A0A1G8WL78_ACTMZ</name>
<dbReference type="Pfam" id="PF11887">
    <property type="entry name" value="Mce4_CUP1"/>
    <property type="match status" value="1"/>
</dbReference>
<dbReference type="Proteomes" id="UP000199213">
    <property type="component" value="Unassembled WGS sequence"/>
</dbReference>
<dbReference type="InterPro" id="IPR024516">
    <property type="entry name" value="Mce_C"/>
</dbReference>
<accession>A0A1G8WL78</accession>
<organism evidence="5 6">
    <name type="scientific">Actinopolyspora mzabensis</name>
    <dbReference type="NCBI Taxonomy" id="995066"/>
    <lineage>
        <taxon>Bacteria</taxon>
        <taxon>Bacillati</taxon>
        <taxon>Actinomycetota</taxon>
        <taxon>Actinomycetes</taxon>
        <taxon>Actinopolysporales</taxon>
        <taxon>Actinopolysporaceae</taxon>
        <taxon>Actinopolyspora</taxon>
    </lineage>
</organism>
<dbReference type="InterPro" id="IPR005693">
    <property type="entry name" value="Mce"/>
</dbReference>
<feature type="transmembrane region" description="Helical" evidence="2">
    <location>
        <begin position="12"/>
        <end position="31"/>
    </location>
</feature>
<dbReference type="AlphaFoldDB" id="A0A1G8WL78"/>
<keyword evidence="2" id="KW-1133">Transmembrane helix</keyword>
<evidence type="ECO:0000313" key="6">
    <source>
        <dbReference type="Proteomes" id="UP000199213"/>
    </source>
</evidence>
<evidence type="ECO:0000256" key="2">
    <source>
        <dbReference type="SAM" id="Phobius"/>
    </source>
</evidence>
<feature type="domain" description="Mce/MlaD" evidence="3">
    <location>
        <begin position="37"/>
        <end position="110"/>
    </location>
</feature>
<sequence>MNRLGKPPLTRSLALGSVLALLVTAAVWWVFYGVDQRRVVAYFDNAVGLYEGGEVRVLGVQVGSIDTVTPQPNRVRVELSVRRSLRIPADAGAAVISPSVVSGRFVQLTPVYDGGPKLAAGATIPNERTVTPVEIDEVYRSLDELSTALGPEGANSNGELSRLLRTSAKTLEGNGELISRTLRDLGEAGSTLSGSSEDLFSTVDQLQRITSNLAENDEQVRDFNSQMRDINQLLASQRDDLDTALSELALALDKVEKFVRENRGKLRSNVEQLNSVAKVLAEQNKALRETLTDAPLALGNLQNSYNAASGTLDTRANLNELRQPPLVLLCKLFKQIRPESQQGSLANVPSGLRDGCESVSSFLGNGGELLDPTETIAKLEQGSKPDLPLPLQRSSDELFQGSQGSGPKGQ</sequence>
<reference evidence="6" key="1">
    <citation type="submission" date="2016-10" db="EMBL/GenBank/DDBJ databases">
        <authorList>
            <person name="Varghese N."/>
            <person name="Submissions S."/>
        </authorList>
    </citation>
    <scope>NUCLEOTIDE SEQUENCE [LARGE SCALE GENOMIC DNA]</scope>
    <source>
        <strain evidence="6">DSM 45460</strain>
    </source>
</reference>
<feature type="region of interest" description="Disordered" evidence="1">
    <location>
        <begin position="381"/>
        <end position="410"/>
    </location>
</feature>